<dbReference type="InterPro" id="IPR049500">
    <property type="entry name" value="Peptidase_M50B-like"/>
</dbReference>
<evidence type="ECO:0000313" key="2">
    <source>
        <dbReference type="EMBL" id="TDD79357.1"/>
    </source>
</evidence>
<keyword evidence="3" id="KW-1185">Reference proteome</keyword>
<feature type="transmembrane region" description="Helical" evidence="1">
    <location>
        <begin position="151"/>
        <end position="167"/>
    </location>
</feature>
<dbReference type="OrthoDB" id="5184455at2"/>
<name>A0A4V2YUY3_9ACTN</name>
<evidence type="ECO:0000313" key="3">
    <source>
        <dbReference type="Proteomes" id="UP000294513"/>
    </source>
</evidence>
<dbReference type="Pfam" id="PF13398">
    <property type="entry name" value="Peptidase_M50B"/>
    <property type="match status" value="1"/>
</dbReference>
<evidence type="ECO:0000256" key="1">
    <source>
        <dbReference type="SAM" id="Phobius"/>
    </source>
</evidence>
<keyword evidence="1" id="KW-0812">Transmembrane</keyword>
<feature type="transmembrane region" description="Helical" evidence="1">
    <location>
        <begin position="50"/>
        <end position="67"/>
    </location>
</feature>
<protein>
    <submittedName>
        <fullName evidence="2">M50 family peptidase</fullName>
    </submittedName>
</protein>
<keyword evidence="1" id="KW-1133">Transmembrane helix</keyword>
<organism evidence="2 3">
    <name type="scientific">Actinomadura rubrisoli</name>
    <dbReference type="NCBI Taxonomy" id="2530368"/>
    <lineage>
        <taxon>Bacteria</taxon>
        <taxon>Bacillati</taxon>
        <taxon>Actinomycetota</taxon>
        <taxon>Actinomycetes</taxon>
        <taxon>Streptosporangiales</taxon>
        <taxon>Thermomonosporaceae</taxon>
        <taxon>Actinomadura</taxon>
    </lineage>
</organism>
<comment type="caution">
    <text evidence="2">The sequence shown here is derived from an EMBL/GenBank/DDBJ whole genome shotgun (WGS) entry which is preliminary data.</text>
</comment>
<feature type="transmembrane region" description="Helical" evidence="1">
    <location>
        <begin position="243"/>
        <end position="265"/>
    </location>
</feature>
<keyword evidence="1" id="KW-0472">Membrane</keyword>
<feature type="transmembrane region" description="Helical" evidence="1">
    <location>
        <begin position="197"/>
        <end position="215"/>
    </location>
</feature>
<accession>A0A4V2YUY3</accession>
<reference evidence="2 3" key="1">
    <citation type="submission" date="2019-03" db="EMBL/GenBank/DDBJ databases">
        <title>Draft genome sequences of novel Actinobacteria.</title>
        <authorList>
            <person name="Sahin N."/>
            <person name="Ay H."/>
            <person name="Saygin H."/>
        </authorList>
    </citation>
    <scope>NUCLEOTIDE SEQUENCE [LARGE SCALE GENOMIC DNA]</scope>
    <source>
        <strain evidence="2 3">H3C3</strain>
    </source>
</reference>
<sequence>MTHPDRPEPNANVIPDVLVLGIANDDSEVDVDRVSIAGLWDRVTGTQADPPWWLVVLVALVALGAVLHGPTWRIARNTVTIAHEGGHALIALVTGRKLDGIKLHSDTSGVTVSRGKPHGPGMVFTALAGYVTPPVLGLVFAMLLAGGRITLMLWFSLALLAAMLVMIRNAYGALSVIATGAVVFGVSWLGSDEVQAGFAYLAAWFLLLAATRPVIELQRMRARHMAPSSDADQLAHITGVPGLAWVGLFGAVALGALIAGGALLVPDATSFPSLPTPGF</sequence>
<gene>
    <name evidence="2" type="ORF">E1298_27955</name>
</gene>
<feature type="transmembrane region" description="Helical" evidence="1">
    <location>
        <begin position="174"/>
        <end position="191"/>
    </location>
</feature>
<dbReference type="Proteomes" id="UP000294513">
    <property type="component" value="Unassembled WGS sequence"/>
</dbReference>
<dbReference type="EMBL" id="SMKU01000177">
    <property type="protein sequence ID" value="TDD79357.1"/>
    <property type="molecule type" value="Genomic_DNA"/>
</dbReference>
<proteinExistence type="predicted"/>
<feature type="transmembrane region" description="Helical" evidence="1">
    <location>
        <begin position="123"/>
        <end position="145"/>
    </location>
</feature>
<dbReference type="AlphaFoldDB" id="A0A4V2YUY3"/>